<name>A0A5C0UIQ1_9PROT</name>
<evidence type="ECO:0000256" key="10">
    <source>
        <dbReference type="ARBA" id="ARBA00023098"/>
    </source>
</evidence>
<dbReference type="InterPro" id="IPR043130">
    <property type="entry name" value="CDP-OH_PTrfase_TM_dom"/>
</dbReference>
<evidence type="ECO:0000256" key="15">
    <source>
        <dbReference type="RuleBase" id="RU003750"/>
    </source>
</evidence>
<dbReference type="GO" id="GO:0016020">
    <property type="term" value="C:membrane"/>
    <property type="evidence" value="ECO:0007669"/>
    <property type="project" value="UniProtKB-SubCell"/>
</dbReference>
<keyword evidence="10" id="KW-0443">Lipid metabolism</keyword>
<keyword evidence="7 15" id="KW-0808">Transferase</keyword>
<evidence type="ECO:0000313" key="18">
    <source>
        <dbReference type="Proteomes" id="UP000324924"/>
    </source>
</evidence>
<feature type="transmembrane region" description="Helical" evidence="16">
    <location>
        <begin position="85"/>
        <end position="103"/>
    </location>
</feature>
<dbReference type="PROSITE" id="PS00379">
    <property type="entry name" value="CDP_ALCOHOL_P_TRANSF"/>
    <property type="match status" value="1"/>
</dbReference>
<dbReference type="PANTHER" id="PTHR14269:SF11">
    <property type="entry name" value="CDP-DIACYLGLYCEROL--GLYCEROL-3-PHOSPHATE 3-PHOSPHATIDYLTRANSFERASE"/>
    <property type="match status" value="1"/>
</dbReference>
<dbReference type="InterPro" id="IPR050324">
    <property type="entry name" value="CDP-alcohol_PTase-I"/>
</dbReference>
<comment type="pathway">
    <text evidence="2">Phospholipid metabolism; phosphatidylglycerol biosynthesis; phosphatidylglycerol from CDP-diacylglycerol: step 1/2.</text>
</comment>
<keyword evidence="12" id="KW-0594">Phospholipid biosynthesis</keyword>
<reference evidence="17 18" key="1">
    <citation type="submission" date="2019-08" db="EMBL/GenBank/DDBJ databases">
        <title>Highly reduced genomes of protist endosymbionts show evolutionary convergence.</title>
        <authorList>
            <person name="George E."/>
            <person name="Husnik F."/>
            <person name="Tashyreva D."/>
            <person name="Prokopchuk G."/>
            <person name="Horak A."/>
            <person name="Kwong W.K."/>
            <person name="Lukes J."/>
            <person name="Keeling P.J."/>
        </authorList>
    </citation>
    <scope>NUCLEOTIDE SEQUENCE [LARGE SCALE GENOMIC DNA]</scope>
    <source>
        <strain evidence="17">1604HC</strain>
    </source>
</reference>
<comment type="catalytic activity">
    <reaction evidence="14">
        <text>a CDP-1,2-diacyl-sn-glycerol + sn-glycerol 3-phosphate = a 1,2-diacyl-sn-glycero-3-phospho-(1'-sn-glycero-3'-phosphate) + CMP + H(+)</text>
        <dbReference type="Rhea" id="RHEA:12593"/>
        <dbReference type="ChEBI" id="CHEBI:15378"/>
        <dbReference type="ChEBI" id="CHEBI:57597"/>
        <dbReference type="ChEBI" id="CHEBI:58332"/>
        <dbReference type="ChEBI" id="CHEBI:60110"/>
        <dbReference type="ChEBI" id="CHEBI:60377"/>
        <dbReference type="EC" id="2.7.8.5"/>
    </reaction>
</comment>
<feature type="transmembrane region" description="Helical" evidence="16">
    <location>
        <begin position="115"/>
        <end position="132"/>
    </location>
</feature>
<dbReference type="PANTHER" id="PTHR14269">
    <property type="entry name" value="CDP-DIACYLGLYCEROL--GLYCEROL-3-PHOSPHATE 3-PHOSPHATIDYLTRANSFERASE-RELATED"/>
    <property type="match status" value="1"/>
</dbReference>
<keyword evidence="9 16" id="KW-1133">Transmembrane helix</keyword>
<dbReference type="PIRSF" id="PIRSF000847">
    <property type="entry name" value="Phos_ph_gly_syn"/>
    <property type="match status" value="1"/>
</dbReference>
<dbReference type="EMBL" id="CP043314">
    <property type="protein sequence ID" value="QEK39312.1"/>
    <property type="molecule type" value="Genomic_DNA"/>
</dbReference>
<evidence type="ECO:0000256" key="6">
    <source>
        <dbReference type="ARBA" id="ARBA00022516"/>
    </source>
</evidence>
<evidence type="ECO:0000256" key="8">
    <source>
        <dbReference type="ARBA" id="ARBA00022692"/>
    </source>
</evidence>
<dbReference type="OrthoDB" id="9796672at2"/>
<evidence type="ECO:0000256" key="11">
    <source>
        <dbReference type="ARBA" id="ARBA00023136"/>
    </source>
</evidence>
<dbReference type="EC" id="2.7.8.5" evidence="4"/>
<dbReference type="KEGG" id="nabu:FZC36_02675"/>
<evidence type="ECO:0000256" key="9">
    <source>
        <dbReference type="ARBA" id="ARBA00022989"/>
    </source>
</evidence>
<protein>
    <recommendedName>
        <fullName evidence="5">CDP-diacylglycerol--glycerol-3-phosphate 3-phosphatidyltransferase</fullName>
        <ecNumber evidence="4">2.7.8.5</ecNumber>
    </recommendedName>
</protein>
<dbReference type="Gene3D" id="1.20.120.1760">
    <property type="match status" value="1"/>
</dbReference>
<keyword evidence="13" id="KW-1208">Phospholipid metabolism</keyword>
<evidence type="ECO:0000313" key="17">
    <source>
        <dbReference type="EMBL" id="QEK39312.1"/>
    </source>
</evidence>
<feature type="transmembrane region" description="Helical" evidence="16">
    <location>
        <begin position="7"/>
        <end position="25"/>
    </location>
</feature>
<feature type="transmembrane region" description="Helical" evidence="16">
    <location>
        <begin position="138"/>
        <end position="159"/>
    </location>
</feature>
<comment type="subcellular location">
    <subcellularLocation>
        <location evidence="1">Membrane</location>
        <topology evidence="1">Multi-pass membrane protein</topology>
    </subcellularLocation>
</comment>
<evidence type="ECO:0000256" key="1">
    <source>
        <dbReference type="ARBA" id="ARBA00004141"/>
    </source>
</evidence>
<evidence type="ECO:0000256" key="4">
    <source>
        <dbReference type="ARBA" id="ARBA00013170"/>
    </source>
</evidence>
<accession>A0A5C0UIQ1</accession>
<comment type="similarity">
    <text evidence="3 15">Belongs to the CDP-alcohol phosphatidyltransferase class-I family.</text>
</comment>
<evidence type="ECO:0000256" key="2">
    <source>
        <dbReference type="ARBA" id="ARBA00005042"/>
    </source>
</evidence>
<keyword evidence="18" id="KW-1185">Reference proteome</keyword>
<keyword evidence="6" id="KW-0444">Lipid biosynthesis</keyword>
<keyword evidence="8 16" id="KW-0812">Transmembrane</keyword>
<dbReference type="AlphaFoldDB" id="A0A5C0UIQ1"/>
<keyword evidence="11 16" id="KW-0472">Membrane</keyword>
<dbReference type="GO" id="GO:0046474">
    <property type="term" value="P:glycerophospholipid biosynthetic process"/>
    <property type="evidence" value="ECO:0007669"/>
    <property type="project" value="TreeGrafter"/>
</dbReference>
<evidence type="ECO:0000256" key="16">
    <source>
        <dbReference type="SAM" id="Phobius"/>
    </source>
</evidence>
<dbReference type="RefSeq" id="WP_148972435.1">
    <property type="nucleotide sequence ID" value="NZ_CP043314.1"/>
</dbReference>
<gene>
    <name evidence="17" type="ORF">FZC36_02675</name>
</gene>
<evidence type="ECO:0000256" key="12">
    <source>
        <dbReference type="ARBA" id="ARBA00023209"/>
    </source>
</evidence>
<proteinExistence type="inferred from homology"/>
<organism evidence="17 18">
    <name type="scientific">Candidatus Nesciobacter abundans</name>
    <dbReference type="NCBI Taxonomy" id="2601668"/>
    <lineage>
        <taxon>Bacteria</taxon>
        <taxon>Pseudomonadati</taxon>
        <taxon>Pseudomonadota</taxon>
        <taxon>Alphaproteobacteria</taxon>
        <taxon>Holosporales</taxon>
        <taxon>Holosporaceae</taxon>
        <taxon>Candidatus Nesciobacter</taxon>
    </lineage>
</organism>
<dbReference type="InterPro" id="IPR000462">
    <property type="entry name" value="CDP-OH_P_trans"/>
</dbReference>
<dbReference type="Pfam" id="PF01066">
    <property type="entry name" value="CDP-OH_P_transf"/>
    <property type="match status" value="1"/>
</dbReference>
<evidence type="ECO:0000256" key="3">
    <source>
        <dbReference type="ARBA" id="ARBA00010441"/>
    </source>
</evidence>
<dbReference type="Proteomes" id="UP000324924">
    <property type="component" value="Chromosome"/>
</dbReference>
<sequence>MMRQVPNFLSVVRVFIGFAFFFTFPSFLSKVLFYIALFTDLIDGYIARKFNFQSRAGEVLDPLADKTFFGLVLIKLYMAGILEQWFFYLVSIQYSVYVVIVALYLKKHFDFKANICGKITGTMIALVSFLAINNADPLYLNLACFVYVLSMSVSTYVYWKNFLTQKKAKLMVAKKHLYRDSKND</sequence>
<evidence type="ECO:0000256" key="7">
    <source>
        <dbReference type="ARBA" id="ARBA00022679"/>
    </source>
</evidence>
<evidence type="ECO:0000256" key="5">
    <source>
        <dbReference type="ARBA" id="ARBA00014944"/>
    </source>
</evidence>
<evidence type="ECO:0000256" key="13">
    <source>
        <dbReference type="ARBA" id="ARBA00023264"/>
    </source>
</evidence>
<dbReference type="InterPro" id="IPR004570">
    <property type="entry name" value="Phosphatidylglycerol_P_synth"/>
</dbReference>
<dbReference type="GO" id="GO:0008444">
    <property type="term" value="F:CDP-diacylglycerol-glycerol-3-phosphate 3-phosphatidyltransferase activity"/>
    <property type="evidence" value="ECO:0007669"/>
    <property type="project" value="UniProtKB-EC"/>
</dbReference>
<evidence type="ECO:0000256" key="14">
    <source>
        <dbReference type="ARBA" id="ARBA00048586"/>
    </source>
</evidence>
<dbReference type="InterPro" id="IPR048254">
    <property type="entry name" value="CDP_ALCOHOL_P_TRANSF_CS"/>
</dbReference>